<comment type="function">
    <text evidence="7">Catalyzes the attachment of glutamate to tRNA(Glu) in a two-step reaction: glutamate is first activated by ATP to form Glu-AMP and then transferred to the acceptor end of tRNA(Glu).</text>
</comment>
<keyword evidence="2 7" id="KW-0436">Ligase</keyword>
<proteinExistence type="inferred from homology"/>
<evidence type="ECO:0000259" key="9">
    <source>
        <dbReference type="Pfam" id="PF19269"/>
    </source>
</evidence>
<comment type="caution">
    <text evidence="10">The sequence shown here is derived from an EMBL/GenBank/DDBJ whole genome shotgun (WGS) entry which is preliminary data.</text>
</comment>
<organism evidence="10 11">
    <name type="scientific">Candidatus Zambryskibacteria bacterium RIFCSPLOWO2_01_FULL_45_21</name>
    <dbReference type="NCBI Taxonomy" id="1802761"/>
    <lineage>
        <taxon>Bacteria</taxon>
        <taxon>Candidatus Zambryskiibacteriota</taxon>
    </lineage>
</organism>
<keyword evidence="7" id="KW-0963">Cytoplasm</keyword>
<evidence type="ECO:0000256" key="5">
    <source>
        <dbReference type="ARBA" id="ARBA00022917"/>
    </source>
</evidence>
<dbReference type="GO" id="GO:0004818">
    <property type="term" value="F:glutamate-tRNA ligase activity"/>
    <property type="evidence" value="ECO:0007669"/>
    <property type="project" value="UniProtKB-UniRule"/>
</dbReference>
<dbReference type="PRINTS" id="PR00987">
    <property type="entry name" value="TRNASYNTHGLU"/>
</dbReference>
<keyword evidence="4 7" id="KW-0067">ATP-binding</keyword>
<dbReference type="PROSITE" id="PS00178">
    <property type="entry name" value="AA_TRNA_LIGASE_I"/>
    <property type="match status" value="1"/>
</dbReference>
<evidence type="ECO:0000256" key="3">
    <source>
        <dbReference type="ARBA" id="ARBA00022741"/>
    </source>
</evidence>
<dbReference type="Pfam" id="PF19269">
    <property type="entry name" value="Anticodon_2"/>
    <property type="match status" value="1"/>
</dbReference>
<feature type="domain" description="Glutamyl/glutaminyl-tRNA synthetase class Ib catalytic" evidence="8">
    <location>
        <begin position="4"/>
        <end position="99"/>
    </location>
</feature>
<dbReference type="SUPFAM" id="SSF52374">
    <property type="entry name" value="Nucleotidylyl transferase"/>
    <property type="match status" value="1"/>
</dbReference>
<dbReference type="GO" id="GO:0005829">
    <property type="term" value="C:cytosol"/>
    <property type="evidence" value="ECO:0007669"/>
    <property type="project" value="TreeGrafter"/>
</dbReference>
<keyword evidence="6 7" id="KW-0030">Aminoacyl-tRNA synthetase</keyword>
<dbReference type="CDD" id="cd00808">
    <property type="entry name" value="GluRS_core"/>
    <property type="match status" value="1"/>
</dbReference>
<dbReference type="GO" id="GO:0008270">
    <property type="term" value="F:zinc ion binding"/>
    <property type="evidence" value="ECO:0007669"/>
    <property type="project" value="InterPro"/>
</dbReference>
<reference evidence="10 11" key="1">
    <citation type="journal article" date="2016" name="Nat. Commun.">
        <title>Thousands of microbial genomes shed light on interconnected biogeochemical processes in an aquifer system.</title>
        <authorList>
            <person name="Anantharaman K."/>
            <person name="Brown C.T."/>
            <person name="Hug L.A."/>
            <person name="Sharon I."/>
            <person name="Castelle C.J."/>
            <person name="Probst A.J."/>
            <person name="Thomas B.C."/>
            <person name="Singh A."/>
            <person name="Wilkins M.J."/>
            <person name="Karaoz U."/>
            <person name="Brodie E.L."/>
            <person name="Williams K.H."/>
            <person name="Hubbard S.S."/>
            <person name="Banfield J.F."/>
        </authorList>
    </citation>
    <scope>NUCLEOTIDE SEQUENCE [LARGE SCALE GENOMIC DNA]</scope>
</reference>
<feature type="domain" description="Aminoacyl-tRNA synthetase class I anticodon-binding" evidence="9">
    <location>
        <begin position="316"/>
        <end position="441"/>
    </location>
</feature>
<dbReference type="Proteomes" id="UP000176800">
    <property type="component" value="Unassembled WGS sequence"/>
</dbReference>
<evidence type="ECO:0000313" key="11">
    <source>
        <dbReference type="Proteomes" id="UP000176800"/>
    </source>
</evidence>
<feature type="domain" description="Glutamyl/glutaminyl-tRNA synthetase class Ib catalytic" evidence="8">
    <location>
        <begin position="103"/>
        <end position="274"/>
    </location>
</feature>
<dbReference type="NCBIfam" id="TIGR00464">
    <property type="entry name" value="gltX_bact"/>
    <property type="match status" value="1"/>
</dbReference>
<dbReference type="InterPro" id="IPR045462">
    <property type="entry name" value="aa-tRNA-synth_I_cd-bd"/>
</dbReference>
<comment type="catalytic activity">
    <reaction evidence="7">
        <text>tRNA(Glu) + L-glutamate + ATP = L-glutamyl-tRNA(Glu) + AMP + diphosphate</text>
        <dbReference type="Rhea" id="RHEA:23540"/>
        <dbReference type="Rhea" id="RHEA-COMP:9663"/>
        <dbReference type="Rhea" id="RHEA-COMP:9680"/>
        <dbReference type="ChEBI" id="CHEBI:29985"/>
        <dbReference type="ChEBI" id="CHEBI:30616"/>
        <dbReference type="ChEBI" id="CHEBI:33019"/>
        <dbReference type="ChEBI" id="CHEBI:78442"/>
        <dbReference type="ChEBI" id="CHEBI:78520"/>
        <dbReference type="ChEBI" id="CHEBI:456215"/>
        <dbReference type="EC" id="6.1.1.17"/>
    </reaction>
</comment>
<dbReference type="InterPro" id="IPR020061">
    <property type="entry name" value="Glu_tRNA_lig_a-bdl"/>
</dbReference>
<dbReference type="GO" id="GO:0005524">
    <property type="term" value="F:ATP binding"/>
    <property type="evidence" value="ECO:0007669"/>
    <property type="project" value="UniProtKB-UniRule"/>
</dbReference>
<dbReference type="InterPro" id="IPR020058">
    <property type="entry name" value="Glu/Gln-tRNA-synth_Ib_cat-dom"/>
</dbReference>
<comment type="subunit">
    <text evidence="7">Monomer.</text>
</comment>
<dbReference type="InterPro" id="IPR000924">
    <property type="entry name" value="Glu/Gln-tRNA-synth"/>
</dbReference>
<evidence type="ECO:0000256" key="4">
    <source>
        <dbReference type="ARBA" id="ARBA00022840"/>
    </source>
</evidence>
<evidence type="ECO:0000256" key="2">
    <source>
        <dbReference type="ARBA" id="ARBA00022598"/>
    </source>
</evidence>
<dbReference type="InterPro" id="IPR014729">
    <property type="entry name" value="Rossmann-like_a/b/a_fold"/>
</dbReference>
<dbReference type="InterPro" id="IPR049940">
    <property type="entry name" value="GluQ/Sye"/>
</dbReference>
<dbReference type="Gene3D" id="1.10.10.350">
    <property type="match status" value="1"/>
</dbReference>
<dbReference type="PANTHER" id="PTHR43311:SF2">
    <property type="entry name" value="GLUTAMATE--TRNA LIGASE, MITOCHONDRIAL-RELATED"/>
    <property type="match status" value="1"/>
</dbReference>
<sequence length="452" mass="52228">MTPRVRIAPSPTGNLHIGTARTALFNFLFARKEGGVFIVRIEDTDKERNKPEYEKNIIDGFNWLGIKYDEFYRQSERIDSHKKWLKKLIDENKAYLSKEEEGGNRDEVIRFRNPNRDISFEDTVRGQVSFNTEELGDFVIARSMDEPLYHFAVVVDDFEMNINHVIRGEDHISNTPRQILIQEAIGAPRPKYSHIPLILAKDRSKMSKRHGAVSINEFKDRGFLPEAMVNYLALLGWHPDDDREIFSMKELVEVFDLSRIQKGGAIFDENKLLWVNKEHIKRMPEEERKKIIIEKIIQSEKSKDREWGSGEDLAGKIEPLISERISKWSEVDELMASGDLDYFFEKPVYGASVLNYKGEQEKSDIIRHLNTVGAILQEQDEKELSAEKVKGFIWSYAEKEGRGAVLWPFRVALSGKDKSPDPFVLAQILGKKETSERIKEAVRKIDAETGRK</sequence>
<evidence type="ECO:0000256" key="7">
    <source>
        <dbReference type="HAMAP-Rule" id="MF_00022"/>
    </source>
</evidence>
<dbReference type="Gene3D" id="3.90.800.10">
    <property type="entry name" value="Glutamyl-tRNA Synthetase, Domain 3"/>
    <property type="match status" value="1"/>
</dbReference>
<feature type="short sequence motif" description="'KMSKS' region" evidence="7">
    <location>
        <begin position="205"/>
        <end position="209"/>
    </location>
</feature>
<gene>
    <name evidence="7" type="primary">gltX</name>
    <name evidence="10" type="ORF">A3B14_00990</name>
</gene>
<dbReference type="HAMAP" id="MF_00022">
    <property type="entry name" value="Glu_tRNA_synth_type1"/>
    <property type="match status" value="1"/>
</dbReference>
<feature type="binding site" evidence="7">
    <location>
        <position position="208"/>
    </location>
    <ligand>
        <name>ATP</name>
        <dbReference type="ChEBI" id="CHEBI:30616"/>
    </ligand>
</feature>
<comment type="caution">
    <text evidence="7">Lacks conserved residue(s) required for the propagation of feature annotation.</text>
</comment>
<dbReference type="Gene3D" id="1.10.1160.10">
    <property type="entry name" value="Glutamyl-trna Synthetase, Domain 2"/>
    <property type="match status" value="1"/>
</dbReference>
<keyword evidence="5 7" id="KW-0648">Protein biosynthesis</keyword>
<dbReference type="InterPro" id="IPR001412">
    <property type="entry name" value="aa-tRNA-synth_I_CS"/>
</dbReference>
<feature type="short sequence motif" description="'HIGH' region" evidence="7">
    <location>
        <begin position="9"/>
        <end position="19"/>
    </location>
</feature>
<name>A0A1G2U2Z0_9BACT</name>
<dbReference type="Gene3D" id="3.40.50.620">
    <property type="entry name" value="HUPs"/>
    <property type="match status" value="2"/>
</dbReference>
<comment type="similarity">
    <text evidence="1 7">Belongs to the class-I aminoacyl-tRNA synthetase family. Glutamate--tRNA ligase type 1 subfamily.</text>
</comment>
<dbReference type="GO" id="GO:0006424">
    <property type="term" value="P:glutamyl-tRNA aminoacylation"/>
    <property type="evidence" value="ECO:0007669"/>
    <property type="project" value="UniProtKB-UniRule"/>
</dbReference>
<dbReference type="InterPro" id="IPR008925">
    <property type="entry name" value="aa_tRNA-synth_I_cd-bd_sf"/>
</dbReference>
<dbReference type="InterPro" id="IPR020751">
    <property type="entry name" value="aa-tRNA-synth_I_codon-bd_sub2"/>
</dbReference>
<dbReference type="EMBL" id="MHWE01000012">
    <property type="protein sequence ID" value="OHB03895.1"/>
    <property type="molecule type" value="Genomic_DNA"/>
</dbReference>
<dbReference type="GO" id="GO:0000049">
    <property type="term" value="F:tRNA binding"/>
    <property type="evidence" value="ECO:0007669"/>
    <property type="project" value="InterPro"/>
</dbReference>
<evidence type="ECO:0000256" key="1">
    <source>
        <dbReference type="ARBA" id="ARBA00007894"/>
    </source>
</evidence>
<evidence type="ECO:0000313" key="10">
    <source>
        <dbReference type="EMBL" id="OHB03895.1"/>
    </source>
</evidence>
<evidence type="ECO:0000259" key="8">
    <source>
        <dbReference type="Pfam" id="PF00749"/>
    </source>
</evidence>
<dbReference type="InterPro" id="IPR004527">
    <property type="entry name" value="Glu-tRNA-ligase_bac/mito"/>
</dbReference>
<protein>
    <recommendedName>
        <fullName evidence="7">Glutamate--tRNA ligase</fullName>
        <ecNumber evidence="7">6.1.1.17</ecNumber>
    </recommendedName>
    <alternativeName>
        <fullName evidence="7">Glutamyl-tRNA synthetase</fullName>
        <shortName evidence="7">GluRS</shortName>
    </alternativeName>
</protein>
<dbReference type="InterPro" id="IPR033910">
    <property type="entry name" value="GluRS_core"/>
</dbReference>
<evidence type="ECO:0000256" key="6">
    <source>
        <dbReference type="ARBA" id="ARBA00023146"/>
    </source>
</evidence>
<dbReference type="SUPFAM" id="SSF48163">
    <property type="entry name" value="An anticodon-binding domain of class I aminoacyl-tRNA synthetases"/>
    <property type="match status" value="1"/>
</dbReference>
<dbReference type="EC" id="6.1.1.17" evidence="7"/>
<keyword evidence="3 7" id="KW-0547">Nucleotide-binding</keyword>
<accession>A0A1G2U2Z0</accession>
<dbReference type="PANTHER" id="PTHR43311">
    <property type="entry name" value="GLUTAMATE--TRNA LIGASE"/>
    <property type="match status" value="1"/>
</dbReference>
<dbReference type="AlphaFoldDB" id="A0A1G2U2Z0"/>
<dbReference type="Pfam" id="PF00749">
    <property type="entry name" value="tRNA-synt_1c"/>
    <property type="match status" value="2"/>
</dbReference>
<comment type="subcellular location">
    <subcellularLocation>
        <location evidence="7">Cytoplasm</location>
    </subcellularLocation>
</comment>